<dbReference type="Proteomes" id="UP001210690">
    <property type="component" value="Chromosome"/>
</dbReference>
<feature type="transmembrane region" description="Helical" evidence="1">
    <location>
        <begin position="104"/>
        <end position="129"/>
    </location>
</feature>
<proteinExistence type="predicted"/>
<organism evidence="2 3">
    <name type="scientific">Parvimonas micra</name>
    <dbReference type="NCBI Taxonomy" id="33033"/>
    <lineage>
        <taxon>Bacteria</taxon>
        <taxon>Bacillati</taxon>
        <taxon>Bacillota</taxon>
        <taxon>Tissierellia</taxon>
        <taxon>Tissierellales</taxon>
        <taxon>Peptoniphilaceae</taxon>
        <taxon>Parvimonas</taxon>
    </lineage>
</organism>
<keyword evidence="1" id="KW-0472">Membrane</keyword>
<gene>
    <name evidence="2" type="ORF">NM222_01950</name>
</gene>
<reference evidence="2" key="1">
    <citation type="submission" date="2022-07" db="EMBL/GenBank/DDBJ databases">
        <title>Parvimonas micra travels from the subgingival sulcus of the human oral cavity to the colorectal adenocarcinoma.</title>
        <authorList>
            <person name="Conde-Perez K."/>
            <person name="Buetas E."/>
            <person name="Aja-Macaya P."/>
            <person name="Martin-De Arribas E."/>
            <person name="Iglesias-Corras I."/>
            <person name="Trigo-Tasende N."/>
            <person name="Nasser-Ali M."/>
            <person name="Estevez L.S."/>
            <person name="Rumbo-Feal S."/>
            <person name="Otero-Alen B."/>
            <person name="Noguera J.F."/>
            <person name="Concha A."/>
            <person name="Pardinas-Lopez S."/>
            <person name="Carda-Dieguez M."/>
            <person name="Gomez-Randulfe I."/>
            <person name="Martinez-Lago N."/>
            <person name="Ladra S."/>
            <person name="Aparicio L.A."/>
            <person name="Bou G."/>
            <person name="Mira A."/>
            <person name="Vallejo J.A."/>
            <person name="Poza M."/>
        </authorList>
    </citation>
    <scope>NUCLEOTIDE SEQUENCE</scope>
    <source>
        <strain evidence="2">PM102KC-G-1</strain>
    </source>
</reference>
<dbReference type="AlphaFoldDB" id="A0AAX3K7U8"/>
<keyword evidence="1" id="KW-0812">Transmembrane</keyword>
<name>A0AAX3K7U8_9FIRM</name>
<dbReference type="InterPro" id="IPR025699">
    <property type="entry name" value="ABC2_memb-like"/>
</dbReference>
<evidence type="ECO:0000313" key="2">
    <source>
        <dbReference type="EMBL" id="WBB31260.1"/>
    </source>
</evidence>
<evidence type="ECO:0000313" key="3">
    <source>
        <dbReference type="Proteomes" id="UP001210690"/>
    </source>
</evidence>
<keyword evidence="1" id="KW-1133">Transmembrane helix</keyword>
<feature type="transmembrane region" description="Helical" evidence="1">
    <location>
        <begin position="168"/>
        <end position="188"/>
    </location>
</feature>
<dbReference type="Pfam" id="PF13346">
    <property type="entry name" value="ABC2_membrane_5"/>
    <property type="match status" value="1"/>
</dbReference>
<dbReference type="RefSeq" id="WP_269755414.1">
    <property type="nucleotide sequence ID" value="NZ_CP101412.1"/>
</dbReference>
<sequence length="200" mass="23919">MKGLLLLEYLEIKKKWYIFALALILLCFGAYFETLFTYVFIFSVFGSRDVGNNFERNKKINKYILTTKFSRKDLIVSKFLVSTLKILVYYIILFVFVRIFNSSFLLSLLGYFFTAIFINPIVQYSYFVFKDRDDIVPFFVMITFPLLFMLLGFKYLPNFIGLYENTYLLILFFIAIFSLNVLWNIYLLKATVRNIEYEDF</sequence>
<feature type="transmembrane region" description="Helical" evidence="1">
    <location>
        <begin position="16"/>
        <end position="45"/>
    </location>
</feature>
<evidence type="ECO:0000256" key="1">
    <source>
        <dbReference type="SAM" id="Phobius"/>
    </source>
</evidence>
<dbReference type="EMBL" id="CP101412">
    <property type="protein sequence ID" value="WBB31260.1"/>
    <property type="molecule type" value="Genomic_DNA"/>
</dbReference>
<feature type="transmembrane region" description="Helical" evidence="1">
    <location>
        <begin position="75"/>
        <end position="97"/>
    </location>
</feature>
<feature type="transmembrane region" description="Helical" evidence="1">
    <location>
        <begin position="135"/>
        <end position="156"/>
    </location>
</feature>
<protein>
    <submittedName>
        <fullName evidence="2">ABC-2 transporter permease</fullName>
    </submittedName>
</protein>
<accession>A0AAX3K7U8</accession>